<accession>A0A0A9FR91</accession>
<evidence type="ECO:0000256" key="1">
    <source>
        <dbReference type="SAM" id="MobiDB-lite"/>
    </source>
</evidence>
<dbReference type="AlphaFoldDB" id="A0A0A9FR91"/>
<evidence type="ECO:0000313" key="2">
    <source>
        <dbReference type="EMBL" id="JAE12836.1"/>
    </source>
</evidence>
<organism evidence="2">
    <name type="scientific">Arundo donax</name>
    <name type="common">Giant reed</name>
    <name type="synonym">Donax arundinaceus</name>
    <dbReference type="NCBI Taxonomy" id="35708"/>
    <lineage>
        <taxon>Eukaryota</taxon>
        <taxon>Viridiplantae</taxon>
        <taxon>Streptophyta</taxon>
        <taxon>Embryophyta</taxon>
        <taxon>Tracheophyta</taxon>
        <taxon>Spermatophyta</taxon>
        <taxon>Magnoliopsida</taxon>
        <taxon>Liliopsida</taxon>
        <taxon>Poales</taxon>
        <taxon>Poaceae</taxon>
        <taxon>PACMAD clade</taxon>
        <taxon>Arundinoideae</taxon>
        <taxon>Arundineae</taxon>
        <taxon>Arundo</taxon>
    </lineage>
</organism>
<dbReference type="EMBL" id="GBRH01185060">
    <property type="protein sequence ID" value="JAE12836.1"/>
    <property type="molecule type" value="Transcribed_RNA"/>
</dbReference>
<reference evidence="2" key="2">
    <citation type="journal article" date="2015" name="Data Brief">
        <title>Shoot transcriptome of the giant reed, Arundo donax.</title>
        <authorList>
            <person name="Barrero R.A."/>
            <person name="Guerrero F.D."/>
            <person name="Moolhuijzen P."/>
            <person name="Goolsby J.A."/>
            <person name="Tidwell J."/>
            <person name="Bellgard S.E."/>
            <person name="Bellgard M.I."/>
        </authorList>
    </citation>
    <scope>NUCLEOTIDE SEQUENCE</scope>
    <source>
        <tissue evidence="2">Shoot tissue taken approximately 20 cm above the soil surface</tissue>
    </source>
</reference>
<protein>
    <submittedName>
        <fullName evidence="2">Uncharacterized protein</fullName>
    </submittedName>
</protein>
<proteinExistence type="predicted"/>
<reference evidence="2" key="1">
    <citation type="submission" date="2014-09" db="EMBL/GenBank/DDBJ databases">
        <authorList>
            <person name="Magalhaes I.L.F."/>
            <person name="Oliveira U."/>
            <person name="Santos F.R."/>
            <person name="Vidigal T.H.D.A."/>
            <person name="Brescovit A.D."/>
            <person name="Santos A.J."/>
        </authorList>
    </citation>
    <scope>NUCLEOTIDE SEQUENCE</scope>
    <source>
        <tissue evidence="2">Shoot tissue taken approximately 20 cm above the soil surface</tissue>
    </source>
</reference>
<sequence length="22" mass="2549">MIEPSTKCTKNKNTQLQLKKSQ</sequence>
<feature type="region of interest" description="Disordered" evidence="1">
    <location>
        <begin position="1"/>
        <end position="22"/>
    </location>
</feature>
<name>A0A0A9FR91_ARUDO</name>